<keyword evidence="3" id="KW-1185">Reference proteome</keyword>
<keyword evidence="1" id="KW-0472">Membrane</keyword>
<dbReference type="AlphaFoldDB" id="A0A7X5YI29"/>
<evidence type="ECO:0000256" key="1">
    <source>
        <dbReference type="SAM" id="Phobius"/>
    </source>
</evidence>
<dbReference type="EMBL" id="JAATJM010000001">
    <property type="protein sequence ID" value="NJC40153.1"/>
    <property type="molecule type" value="Genomic_DNA"/>
</dbReference>
<evidence type="ECO:0000313" key="3">
    <source>
        <dbReference type="Proteomes" id="UP000587415"/>
    </source>
</evidence>
<name>A0A7X5YI29_9CAUL</name>
<feature type="transmembrane region" description="Helical" evidence="1">
    <location>
        <begin position="70"/>
        <end position="96"/>
    </location>
</feature>
<sequence>MTSTPPNHEPIFKSGGSEEGKVAALIAWALFILSIPSANVLVLVGLVVAYAGRSSASGVALEHLNAQIRLFWSVFWWTIACWIAIGVSIVGSMILIGIPFLLLFLLLWFLISVWFTVKSVFGLIALLGDRVP</sequence>
<proteinExistence type="predicted"/>
<dbReference type="Proteomes" id="UP000587415">
    <property type="component" value="Unassembled WGS sequence"/>
</dbReference>
<comment type="caution">
    <text evidence="2">The sequence shown here is derived from an EMBL/GenBank/DDBJ whole genome shotgun (WGS) entry which is preliminary data.</text>
</comment>
<keyword evidence="1" id="KW-1133">Transmembrane helix</keyword>
<organism evidence="2 3">
    <name type="scientific">Brevundimonas alba</name>
    <dbReference type="NCBI Taxonomy" id="74314"/>
    <lineage>
        <taxon>Bacteria</taxon>
        <taxon>Pseudomonadati</taxon>
        <taxon>Pseudomonadota</taxon>
        <taxon>Alphaproteobacteria</taxon>
        <taxon>Caulobacterales</taxon>
        <taxon>Caulobacteraceae</taxon>
        <taxon>Brevundimonas</taxon>
    </lineage>
</organism>
<evidence type="ECO:0000313" key="2">
    <source>
        <dbReference type="EMBL" id="NJC40153.1"/>
    </source>
</evidence>
<feature type="transmembrane region" description="Helical" evidence="1">
    <location>
        <begin position="102"/>
        <end position="127"/>
    </location>
</feature>
<dbReference type="RefSeq" id="WP_168045060.1">
    <property type="nucleotide sequence ID" value="NZ_JAATJM010000001.1"/>
</dbReference>
<feature type="transmembrane region" description="Helical" evidence="1">
    <location>
        <begin position="22"/>
        <end position="49"/>
    </location>
</feature>
<reference evidence="2 3" key="1">
    <citation type="submission" date="2020-03" db="EMBL/GenBank/DDBJ databases">
        <title>Genomic Encyclopedia of Type Strains, Phase IV (KMG-IV): sequencing the most valuable type-strain genomes for metagenomic binning, comparative biology and taxonomic classification.</title>
        <authorList>
            <person name="Goeker M."/>
        </authorList>
    </citation>
    <scope>NUCLEOTIDE SEQUENCE [LARGE SCALE GENOMIC DNA]</scope>
    <source>
        <strain evidence="2 3">DSM 4736</strain>
    </source>
</reference>
<protein>
    <submittedName>
        <fullName evidence="2">Putative membrane protein</fullName>
    </submittedName>
</protein>
<keyword evidence="1" id="KW-0812">Transmembrane</keyword>
<gene>
    <name evidence="2" type="ORF">GGQ87_000411</name>
</gene>
<accession>A0A7X5YI29</accession>